<evidence type="ECO:0000313" key="3">
    <source>
        <dbReference type="Proteomes" id="UP000610456"/>
    </source>
</evidence>
<evidence type="ECO:0000313" key="2">
    <source>
        <dbReference type="EMBL" id="GHA35912.1"/>
    </source>
</evidence>
<comment type="caution">
    <text evidence="2">The sequence shown here is derived from an EMBL/GenBank/DDBJ whole genome shotgun (WGS) entry which is preliminary data.</text>
</comment>
<dbReference type="AlphaFoldDB" id="A0A918VYW8"/>
<dbReference type="PANTHER" id="PTHR43798">
    <property type="entry name" value="MONOACYLGLYCEROL LIPASE"/>
    <property type="match status" value="1"/>
</dbReference>
<dbReference type="InterPro" id="IPR050266">
    <property type="entry name" value="AB_hydrolase_sf"/>
</dbReference>
<dbReference type="Proteomes" id="UP000610456">
    <property type="component" value="Unassembled WGS sequence"/>
</dbReference>
<reference evidence="2" key="1">
    <citation type="journal article" date="2014" name="Int. J. Syst. Evol. Microbiol.">
        <title>Complete genome sequence of Corynebacterium casei LMG S-19264T (=DSM 44701T), isolated from a smear-ripened cheese.</title>
        <authorList>
            <consortium name="US DOE Joint Genome Institute (JGI-PGF)"/>
            <person name="Walter F."/>
            <person name="Albersmeier A."/>
            <person name="Kalinowski J."/>
            <person name="Ruckert C."/>
        </authorList>
    </citation>
    <scope>NUCLEOTIDE SEQUENCE</scope>
    <source>
        <strain evidence="2">KCTC 12719</strain>
    </source>
</reference>
<name>A0A918VYW8_9FLAO</name>
<organism evidence="2 3">
    <name type="scientific">Salinimicrobium marinum</name>
    <dbReference type="NCBI Taxonomy" id="680283"/>
    <lineage>
        <taxon>Bacteria</taxon>
        <taxon>Pseudomonadati</taxon>
        <taxon>Bacteroidota</taxon>
        <taxon>Flavobacteriia</taxon>
        <taxon>Flavobacteriales</taxon>
        <taxon>Flavobacteriaceae</taxon>
        <taxon>Salinimicrobium</taxon>
    </lineage>
</organism>
<keyword evidence="3" id="KW-1185">Reference proteome</keyword>
<dbReference type="InterPro" id="IPR029058">
    <property type="entry name" value="AB_hydrolase_fold"/>
</dbReference>
<dbReference type="Pfam" id="PF00561">
    <property type="entry name" value="Abhydrolase_1"/>
    <property type="match status" value="1"/>
</dbReference>
<keyword evidence="2" id="KW-0378">Hydrolase</keyword>
<dbReference type="InterPro" id="IPR000073">
    <property type="entry name" value="AB_hydrolase_1"/>
</dbReference>
<sequence>MKYKNTNIFYTSRRTGNPVVLLHGFLESGNIWEDLLNDYSGNRQMITIDLPGHGKSGVIGKNHTMEEMEEAVHHVLQELKLEKVDFIGHSMGGYVSLAFLEKYPEMVGKIVLLNSTPAADSEERKENRERAIDLVQRNKEGFVNMAISNLLTPESHQMFQSELKAIKTEALQFPTEGITAALEGMKIRKDRISVLARFKGEKFILAGEQDPILNHNDIKTLAEKTGCKFYSFPGGHLTSMENKEEFLRIMYFIE</sequence>
<reference evidence="2" key="2">
    <citation type="submission" date="2020-09" db="EMBL/GenBank/DDBJ databases">
        <authorList>
            <person name="Sun Q."/>
            <person name="Kim S."/>
        </authorList>
    </citation>
    <scope>NUCLEOTIDE SEQUENCE</scope>
    <source>
        <strain evidence="2">KCTC 12719</strain>
    </source>
</reference>
<dbReference type="Gene3D" id="3.40.50.1820">
    <property type="entry name" value="alpha/beta hydrolase"/>
    <property type="match status" value="1"/>
</dbReference>
<proteinExistence type="predicted"/>
<evidence type="ECO:0000259" key="1">
    <source>
        <dbReference type="Pfam" id="PF00561"/>
    </source>
</evidence>
<feature type="domain" description="AB hydrolase-1" evidence="1">
    <location>
        <begin position="17"/>
        <end position="242"/>
    </location>
</feature>
<dbReference type="EMBL" id="BMXB01000005">
    <property type="protein sequence ID" value="GHA35912.1"/>
    <property type="molecule type" value="Genomic_DNA"/>
</dbReference>
<accession>A0A918VYW8</accession>
<gene>
    <name evidence="2" type="ORF">GCM10007103_16700</name>
</gene>
<dbReference type="GO" id="GO:0016787">
    <property type="term" value="F:hydrolase activity"/>
    <property type="evidence" value="ECO:0007669"/>
    <property type="project" value="UniProtKB-KW"/>
</dbReference>
<dbReference type="PRINTS" id="PR00111">
    <property type="entry name" value="ABHYDROLASE"/>
</dbReference>
<protein>
    <submittedName>
        <fullName evidence="2">Alpha/beta hydrolase</fullName>
    </submittedName>
</protein>
<dbReference type="SUPFAM" id="SSF53474">
    <property type="entry name" value="alpha/beta-Hydrolases"/>
    <property type="match status" value="1"/>
</dbReference>
<dbReference type="RefSeq" id="WP_189604279.1">
    <property type="nucleotide sequence ID" value="NZ_BMXB01000005.1"/>
</dbReference>